<evidence type="ECO:0000313" key="6">
    <source>
        <dbReference type="EMBL" id="MDT0618241.1"/>
    </source>
</evidence>
<evidence type="ECO:0000259" key="4">
    <source>
        <dbReference type="PROSITE" id="PS50043"/>
    </source>
</evidence>
<feature type="domain" description="Response regulatory" evidence="5">
    <location>
        <begin position="2"/>
        <end position="118"/>
    </location>
</feature>
<evidence type="ECO:0000259" key="5">
    <source>
        <dbReference type="PROSITE" id="PS50110"/>
    </source>
</evidence>
<evidence type="ECO:0000256" key="2">
    <source>
        <dbReference type="ARBA" id="ARBA00023125"/>
    </source>
</evidence>
<keyword evidence="7" id="KW-1185">Reference proteome</keyword>
<evidence type="ECO:0000256" key="1">
    <source>
        <dbReference type="ARBA" id="ARBA00022553"/>
    </source>
</evidence>
<dbReference type="PANTHER" id="PTHR43214:SF43">
    <property type="entry name" value="TWO-COMPONENT RESPONSE REGULATOR"/>
    <property type="match status" value="1"/>
</dbReference>
<protein>
    <submittedName>
        <fullName evidence="6">Response regulator transcription factor</fullName>
    </submittedName>
</protein>
<dbReference type="PROSITE" id="PS50110">
    <property type="entry name" value="RESPONSE_REGULATORY"/>
    <property type="match status" value="1"/>
</dbReference>
<dbReference type="PROSITE" id="PS50043">
    <property type="entry name" value="HTH_LUXR_2"/>
    <property type="match status" value="1"/>
</dbReference>
<dbReference type="InterPro" id="IPR058245">
    <property type="entry name" value="NreC/VraR/RcsB-like_REC"/>
</dbReference>
<keyword evidence="1" id="KW-0597">Phosphoprotein</keyword>
<dbReference type="PRINTS" id="PR00038">
    <property type="entry name" value="HTHLUXR"/>
</dbReference>
<dbReference type="RefSeq" id="WP_311651087.1">
    <property type="nucleotide sequence ID" value="NZ_JAVRHY010000005.1"/>
</dbReference>
<dbReference type="PANTHER" id="PTHR43214">
    <property type="entry name" value="TWO-COMPONENT RESPONSE REGULATOR"/>
    <property type="match status" value="1"/>
</dbReference>
<sequence length="212" mass="23159">MRVGLIDDERLVRAGLRCLLEPLPAVVVVGEAETVDEALALAEVQAPDILLLNTGIAADAGVHLIERLRCDHPGIALLVARGARPGAEVRQLFERGVAGVLGRASAPEELGLALDTLARGQLYVSPDISGRMVSKFTRRNGGTEPREPRFTNRQRQILRCLGRGLTNKEIAADLGISVKTVETHRARVMRALGFRRGHQLLQFAIRHFDADR</sequence>
<evidence type="ECO:0000256" key="3">
    <source>
        <dbReference type="PROSITE-ProRule" id="PRU00169"/>
    </source>
</evidence>
<dbReference type="SMART" id="SM00448">
    <property type="entry name" value="REC"/>
    <property type="match status" value="1"/>
</dbReference>
<name>A0ABU3BB88_9GAMM</name>
<dbReference type="SUPFAM" id="SSF46894">
    <property type="entry name" value="C-terminal effector domain of the bipartite response regulators"/>
    <property type="match status" value="1"/>
</dbReference>
<organism evidence="6 7">
    <name type="scientific">Spectribacter acetivorans</name>
    <dbReference type="NCBI Taxonomy" id="3075603"/>
    <lineage>
        <taxon>Bacteria</taxon>
        <taxon>Pseudomonadati</taxon>
        <taxon>Pseudomonadota</taxon>
        <taxon>Gammaproteobacteria</taxon>
        <taxon>Salinisphaerales</taxon>
        <taxon>Salinisphaeraceae</taxon>
        <taxon>Spectribacter</taxon>
    </lineage>
</organism>
<dbReference type="InterPro" id="IPR011006">
    <property type="entry name" value="CheY-like_superfamily"/>
</dbReference>
<dbReference type="InterPro" id="IPR000792">
    <property type="entry name" value="Tscrpt_reg_LuxR_C"/>
</dbReference>
<dbReference type="Pfam" id="PF00196">
    <property type="entry name" value="GerE"/>
    <property type="match status" value="1"/>
</dbReference>
<dbReference type="SMART" id="SM00421">
    <property type="entry name" value="HTH_LUXR"/>
    <property type="match status" value="1"/>
</dbReference>
<accession>A0ABU3BB88</accession>
<reference evidence="6 7" key="1">
    <citation type="submission" date="2023-09" db="EMBL/GenBank/DDBJ databases">
        <authorList>
            <person name="Rey-Velasco X."/>
        </authorList>
    </citation>
    <scope>NUCLEOTIDE SEQUENCE [LARGE SCALE GENOMIC DNA]</scope>
    <source>
        <strain evidence="6 7">P385</strain>
    </source>
</reference>
<dbReference type="InterPro" id="IPR016032">
    <property type="entry name" value="Sig_transdc_resp-reg_C-effctor"/>
</dbReference>
<dbReference type="Pfam" id="PF00072">
    <property type="entry name" value="Response_reg"/>
    <property type="match status" value="1"/>
</dbReference>
<dbReference type="InterPro" id="IPR001789">
    <property type="entry name" value="Sig_transdc_resp-reg_receiver"/>
</dbReference>
<dbReference type="EMBL" id="JAVRHY010000005">
    <property type="protein sequence ID" value="MDT0618241.1"/>
    <property type="molecule type" value="Genomic_DNA"/>
</dbReference>
<evidence type="ECO:0000313" key="7">
    <source>
        <dbReference type="Proteomes" id="UP001259982"/>
    </source>
</evidence>
<comment type="caution">
    <text evidence="6">The sequence shown here is derived from an EMBL/GenBank/DDBJ whole genome shotgun (WGS) entry which is preliminary data.</text>
</comment>
<keyword evidence="2" id="KW-0238">DNA-binding</keyword>
<dbReference type="InterPro" id="IPR039420">
    <property type="entry name" value="WalR-like"/>
</dbReference>
<dbReference type="CDD" id="cd06170">
    <property type="entry name" value="LuxR_C_like"/>
    <property type="match status" value="1"/>
</dbReference>
<dbReference type="CDD" id="cd17535">
    <property type="entry name" value="REC_NarL-like"/>
    <property type="match status" value="1"/>
</dbReference>
<dbReference type="Gene3D" id="3.40.50.2300">
    <property type="match status" value="1"/>
</dbReference>
<proteinExistence type="predicted"/>
<feature type="domain" description="HTH luxR-type" evidence="4">
    <location>
        <begin position="143"/>
        <end position="208"/>
    </location>
</feature>
<dbReference type="Proteomes" id="UP001259982">
    <property type="component" value="Unassembled WGS sequence"/>
</dbReference>
<comment type="caution">
    <text evidence="3">Lacks conserved residue(s) required for the propagation of feature annotation.</text>
</comment>
<dbReference type="SUPFAM" id="SSF52172">
    <property type="entry name" value="CheY-like"/>
    <property type="match status" value="1"/>
</dbReference>
<gene>
    <name evidence="6" type="ORF">RM531_07120</name>
</gene>